<dbReference type="Gene3D" id="2.40.240.50">
    <property type="entry name" value="Barwin-like endoglucanases"/>
    <property type="match status" value="1"/>
</dbReference>
<dbReference type="CDD" id="cd14668">
    <property type="entry name" value="mlta_B"/>
    <property type="match status" value="1"/>
</dbReference>
<dbReference type="InterPro" id="IPR010611">
    <property type="entry name" value="3D_dom"/>
</dbReference>
<dbReference type="GO" id="GO:0071555">
    <property type="term" value="P:cell wall organization"/>
    <property type="evidence" value="ECO:0007669"/>
    <property type="project" value="UniProtKB-KW"/>
</dbReference>
<accession>A0A3A3G685</accession>
<gene>
    <name evidence="8" type="ORF">D3878_12295</name>
</gene>
<dbReference type="GO" id="GO:0019867">
    <property type="term" value="C:outer membrane"/>
    <property type="evidence" value="ECO:0007669"/>
    <property type="project" value="InterPro"/>
</dbReference>
<feature type="chain" id="PRO_5017237697" description="peptidoglycan lytic exotransglycosylase" evidence="6">
    <location>
        <begin position="22"/>
        <end position="393"/>
    </location>
</feature>
<evidence type="ECO:0000256" key="3">
    <source>
        <dbReference type="ARBA" id="ARBA00023239"/>
    </source>
</evidence>
<proteinExistence type="predicted"/>
<evidence type="ECO:0000313" key="8">
    <source>
        <dbReference type="EMBL" id="RJG02259.1"/>
    </source>
</evidence>
<dbReference type="PANTHER" id="PTHR30124:SF0">
    <property type="entry name" value="MEMBRANE-BOUND LYTIC MUREIN TRANSGLYCOSYLASE A"/>
    <property type="match status" value="1"/>
</dbReference>
<evidence type="ECO:0000256" key="5">
    <source>
        <dbReference type="ARBA" id="ARBA00030918"/>
    </source>
</evidence>
<dbReference type="EMBL" id="QYUQ01000002">
    <property type="protein sequence ID" value="RJG02259.1"/>
    <property type="molecule type" value="Genomic_DNA"/>
</dbReference>
<name>A0A3A3G685_9BURK</name>
<dbReference type="PIRSF" id="PIRSF019422">
    <property type="entry name" value="MltA"/>
    <property type="match status" value="1"/>
</dbReference>
<dbReference type="PROSITE" id="PS51257">
    <property type="entry name" value="PROKAR_LIPOPROTEIN"/>
    <property type="match status" value="1"/>
</dbReference>
<keyword evidence="4" id="KW-0961">Cell wall biogenesis/degradation</keyword>
<dbReference type="GO" id="GO:0008933">
    <property type="term" value="F:peptidoglycan lytic transglycosylase activity"/>
    <property type="evidence" value="ECO:0007669"/>
    <property type="project" value="TreeGrafter"/>
</dbReference>
<dbReference type="SMART" id="SM00925">
    <property type="entry name" value="MltA"/>
    <property type="match status" value="1"/>
</dbReference>
<dbReference type="EC" id="4.2.2.n1" evidence="2"/>
<dbReference type="Proteomes" id="UP000266327">
    <property type="component" value="Unassembled WGS sequence"/>
</dbReference>
<comment type="caution">
    <text evidence="8">The sequence shown here is derived from an EMBL/GenBank/DDBJ whole genome shotgun (WGS) entry which is preliminary data.</text>
</comment>
<evidence type="ECO:0000259" key="7">
    <source>
        <dbReference type="SMART" id="SM00925"/>
    </source>
</evidence>
<dbReference type="GO" id="GO:0009254">
    <property type="term" value="P:peptidoglycan turnover"/>
    <property type="evidence" value="ECO:0007669"/>
    <property type="project" value="InterPro"/>
</dbReference>
<evidence type="ECO:0000256" key="4">
    <source>
        <dbReference type="ARBA" id="ARBA00023316"/>
    </source>
</evidence>
<evidence type="ECO:0000256" key="6">
    <source>
        <dbReference type="SAM" id="SignalP"/>
    </source>
</evidence>
<dbReference type="GO" id="GO:0009253">
    <property type="term" value="P:peptidoglycan catabolic process"/>
    <property type="evidence" value="ECO:0007669"/>
    <property type="project" value="TreeGrafter"/>
</dbReference>
<reference evidence="9" key="1">
    <citation type="submission" date="2018-09" db="EMBL/GenBank/DDBJ databases">
        <authorList>
            <person name="Zhu H."/>
        </authorList>
    </citation>
    <scope>NUCLEOTIDE SEQUENCE [LARGE SCALE GENOMIC DNA]</scope>
    <source>
        <strain evidence="9">K1S02-23</strain>
    </source>
</reference>
<dbReference type="Gene3D" id="2.40.40.10">
    <property type="entry name" value="RlpA-like domain"/>
    <property type="match status" value="1"/>
</dbReference>
<evidence type="ECO:0000256" key="1">
    <source>
        <dbReference type="ARBA" id="ARBA00001420"/>
    </source>
</evidence>
<evidence type="ECO:0000256" key="2">
    <source>
        <dbReference type="ARBA" id="ARBA00012587"/>
    </source>
</evidence>
<organism evidence="8 9">
    <name type="scientific">Noviherbaspirillum sedimenti</name>
    <dbReference type="NCBI Taxonomy" id="2320865"/>
    <lineage>
        <taxon>Bacteria</taxon>
        <taxon>Pseudomonadati</taxon>
        <taxon>Pseudomonadota</taxon>
        <taxon>Betaproteobacteria</taxon>
        <taxon>Burkholderiales</taxon>
        <taxon>Oxalobacteraceae</taxon>
        <taxon>Noviherbaspirillum</taxon>
    </lineage>
</organism>
<dbReference type="OrthoDB" id="9783686at2"/>
<dbReference type="AlphaFoldDB" id="A0A3A3G685"/>
<dbReference type="CDD" id="cd14485">
    <property type="entry name" value="mltA_like_LT_A"/>
    <property type="match status" value="1"/>
</dbReference>
<dbReference type="InterPro" id="IPR005300">
    <property type="entry name" value="MltA_B"/>
</dbReference>
<dbReference type="PANTHER" id="PTHR30124">
    <property type="entry name" value="MEMBRANE-BOUND LYTIC MUREIN TRANSGLYCOSYLASE A"/>
    <property type="match status" value="1"/>
</dbReference>
<dbReference type="Pfam" id="PF06725">
    <property type="entry name" value="3D"/>
    <property type="match status" value="1"/>
</dbReference>
<dbReference type="Pfam" id="PF03562">
    <property type="entry name" value="MltA"/>
    <property type="match status" value="1"/>
</dbReference>
<evidence type="ECO:0000313" key="9">
    <source>
        <dbReference type="Proteomes" id="UP000266327"/>
    </source>
</evidence>
<dbReference type="InterPro" id="IPR026044">
    <property type="entry name" value="MltA"/>
</dbReference>
<feature type="signal peptide" evidence="6">
    <location>
        <begin position="1"/>
        <end position="21"/>
    </location>
</feature>
<protein>
    <recommendedName>
        <fullName evidence="2">peptidoglycan lytic exotransglycosylase</fullName>
        <ecNumber evidence="2">4.2.2.n1</ecNumber>
    </recommendedName>
    <alternativeName>
        <fullName evidence="5">Murein hydrolase A</fullName>
    </alternativeName>
</protein>
<keyword evidence="6" id="KW-0732">Signal</keyword>
<dbReference type="SUPFAM" id="SSF50685">
    <property type="entry name" value="Barwin-like endoglucanases"/>
    <property type="match status" value="1"/>
</dbReference>
<keyword evidence="3" id="KW-0456">Lyase</keyword>
<feature type="domain" description="Lytic transglycosylase MltA" evidence="7">
    <location>
        <begin position="132"/>
        <end position="289"/>
    </location>
</feature>
<dbReference type="InterPro" id="IPR036908">
    <property type="entry name" value="RlpA-like_sf"/>
</dbReference>
<sequence length="393" mass="42923">MKYNRLSLLVSTFCVAFGLLACTTVPPETRPGLPEPVPAKPVPVETLKPVAFADLPGWQEDDLRQAWPAFLVSCQVLIKKPDWKEPCEIARDVNAADANAIRVFLESFLVPHRVANADGSENGMMTGYYEPLLRGARKRGGPYQTPLHGVPDDLLVIDMGTLYPELKNMRLRGKVIGRKVVPYLSRGGMEQANSLSGKELLWVDDPVEAFFLQVQGSGRVQLADSKETVRVAYADQNGHPYKSIGRYLVDKGEMTLAQASAQSIKAWVAANPARRQEVLNANPSYVFFREEKLPDPQLGPKGALGVPLTSQRSIAVDPQFIPLGAPVFLATTRPNSGQSLQRLMLAQDTGGAIRGAVRADFFWGYGAAAGESAGKMKQAGRMWVLLPKMPAAR</sequence>
<dbReference type="GO" id="GO:0004553">
    <property type="term" value="F:hydrolase activity, hydrolyzing O-glycosyl compounds"/>
    <property type="evidence" value="ECO:0007669"/>
    <property type="project" value="InterPro"/>
</dbReference>
<dbReference type="RefSeq" id="WP_119785746.1">
    <property type="nucleotide sequence ID" value="NZ_QYUQ01000002.1"/>
</dbReference>
<comment type="catalytic activity">
    <reaction evidence="1">
        <text>Exolytic cleavage of the (1-&gt;4)-beta-glycosidic linkage between N-acetylmuramic acid (MurNAc) and N-acetylglucosamine (GlcNAc) residues in peptidoglycan, from either the reducing or the non-reducing ends of the peptidoglycan chains, with concomitant formation of a 1,6-anhydrobond in the MurNAc residue.</text>
        <dbReference type="EC" id="4.2.2.n1"/>
    </reaction>
</comment>
<keyword evidence="9" id="KW-1185">Reference proteome</keyword>